<sequence>KFALAASLIELSLKGSDFIPLEDLAAPFSKNLCEHLKYSDKQITSPRSQFLDSCRKANQGEVSSQELIETTTRLGFVNVIDAFHVVNKDDTPVRFFNDDRKTRGGITLTDDFFYLAEGGQFSNLPQEVEARWNLVETAWGLDMARNLLDIEYDLEGGQLYVPRRDTSRVDVTSCRDALNGYQKGKCFYCFIDISIESGNDDLAHVDHFLPHVLKEGREIRNLDGVWNPVLACQTCNRSKLARAP</sequence>
<accession>A0A382YXY3</accession>
<proteinExistence type="predicted"/>
<protein>
    <submittedName>
        <fullName evidence="1">Uncharacterized protein</fullName>
    </submittedName>
</protein>
<evidence type="ECO:0000313" key="1">
    <source>
        <dbReference type="EMBL" id="SVD87960.1"/>
    </source>
</evidence>
<dbReference type="Gene3D" id="1.10.30.50">
    <property type="match status" value="1"/>
</dbReference>
<reference evidence="1" key="1">
    <citation type="submission" date="2018-05" db="EMBL/GenBank/DDBJ databases">
        <authorList>
            <person name="Lanie J.A."/>
            <person name="Ng W.-L."/>
            <person name="Kazmierczak K.M."/>
            <person name="Andrzejewski T.M."/>
            <person name="Davidsen T.M."/>
            <person name="Wayne K.J."/>
            <person name="Tettelin H."/>
            <person name="Glass J.I."/>
            <person name="Rusch D."/>
            <person name="Podicherti R."/>
            <person name="Tsui H.-C.T."/>
            <person name="Winkler M.E."/>
        </authorList>
    </citation>
    <scope>NUCLEOTIDE SEQUENCE</scope>
</reference>
<dbReference type="AlphaFoldDB" id="A0A382YXY3"/>
<name>A0A382YXY3_9ZZZZ</name>
<gene>
    <name evidence="1" type="ORF">METZ01_LOCUS440814</name>
</gene>
<organism evidence="1">
    <name type="scientific">marine metagenome</name>
    <dbReference type="NCBI Taxonomy" id="408172"/>
    <lineage>
        <taxon>unclassified sequences</taxon>
        <taxon>metagenomes</taxon>
        <taxon>ecological metagenomes</taxon>
    </lineage>
</organism>
<dbReference type="EMBL" id="UINC01179329">
    <property type="protein sequence ID" value="SVD87960.1"/>
    <property type="molecule type" value="Genomic_DNA"/>
</dbReference>
<feature type="non-terminal residue" evidence="1">
    <location>
        <position position="1"/>
    </location>
</feature>